<dbReference type="PROSITE" id="PS00600">
    <property type="entry name" value="AA_TRANSFER_CLASS_3"/>
    <property type="match status" value="1"/>
</dbReference>
<dbReference type="PANTHER" id="PTHR45688:SF13">
    <property type="entry name" value="ALANINE--GLYOXYLATE AMINOTRANSFERASE 2-LIKE"/>
    <property type="match status" value="1"/>
</dbReference>
<reference evidence="6" key="1">
    <citation type="submission" date="2016-10" db="EMBL/GenBank/DDBJ databases">
        <authorList>
            <person name="Varghese N."/>
            <person name="Submissions S."/>
        </authorList>
    </citation>
    <scope>NUCLEOTIDE SEQUENCE [LARGE SCALE GENOMIC DNA]</scope>
    <source>
        <strain evidence="6">DSM 10146</strain>
    </source>
</reference>
<dbReference type="InterPro" id="IPR015422">
    <property type="entry name" value="PyrdxlP-dep_Trfase_small"/>
</dbReference>
<evidence type="ECO:0000256" key="4">
    <source>
        <dbReference type="RuleBase" id="RU003560"/>
    </source>
</evidence>
<dbReference type="InterPro" id="IPR049704">
    <property type="entry name" value="Aminotrans_3_PPA_site"/>
</dbReference>
<dbReference type="InterPro" id="IPR005814">
    <property type="entry name" value="Aminotrans_3"/>
</dbReference>
<dbReference type="CDD" id="cd00610">
    <property type="entry name" value="OAT_like"/>
    <property type="match status" value="1"/>
</dbReference>
<dbReference type="SUPFAM" id="SSF53383">
    <property type="entry name" value="PLP-dependent transferases"/>
    <property type="match status" value="1"/>
</dbReference>
<dbReference type="STRING" id="282683.SAMN04488105_102197"/>
<dbReference type="Gene3D" id="3.40.640.10">
    <property type="entry name" value="Type I PLP-dependent aspartate aminotransferase-like (Major domain)"/>
    <property type="match status" value="1"/>
</dbReference>
<dbReference type="PIRSF" id="PIRSF000521">
    <property type="entry name" value="Transaminase_4ab_Lys_Orn"/>
    <property type="match status" value="1"/>
</dbReference>
<evidence type="ECO:0000256" key="2">
    <source>
        <dbReference type="ARBA" id="ARBA00008954"/>
    </source>
</evidence>
<dbReference type="RefSeq" id="WP_089955301.1">
    <property type="nucleotide sequence ID" value="NZ_FNAV01000002.1"/>
</dbReference>
<organism evidence="5 6">
    <name type="scientific">Salipiger thiooxidans</name>
    <dbReference type="NCBI Taxonomy" id="282683"/>
    <lineage>
        <taxon>Bacteria</taxon>
        <taxon>Pseudomonadati</taxon>
        <taxon>Pseudomonadota</taxon>
        <taxon>Alphaproteobacteria</taxon>
        <taxon>Rhodobacterales</taxon>
        <taxon>Roseobacteraceae</taxon>
        <taxon>Salipiger</taxon>
    </lineage>
</organism>
<evidence type="ECO:0000256" key="3">
    <source>
        <dbReference type="ARBA" id="ARBA00022898"/>
    </source>
</evidence>
<evidence type="ECO:0000256" key="1">
    <source>
        <dbReference type="ARBA" id="ARBA00001933"/>
    </source>
</evidence>
<sequence>MSEISEVIDLNRFDETAVVEDPGLAAALARRRASFGAASVLFYDRPIHMARASGAWMYDVDGRGYLDLYNNVPCIGHSHPAVAEAIARQAGILNTNTRYLVDIVHDYAERLLAEFPAGLDNVVLTCTGSESNDLALRMAEAFTGRRGVIVTELAYHGNSSSTTAISPGSRADRSVPAHVRTVPPPEAFRSGDADPGASFGAAVQAAIDDLGRAGFGISALIIDTIFSSDGVYAAPEGLLVPAVEAVQAAGGLFIADEVQPGFGRTGQSMWGFGAHGVTPDIVTMGKPMGNGFPMSGAVTRPEILTAFCARNAGYFNTFGGNPLAAAAGLAVLDTLKGEGLLANASAMGAHLREGVRGLCGEGSVIGDVRGAGLFLGVEISRPGTREPDGAAARAVINGLRERGVMVGATGPFGNVLKVRPPLCFNRDDAAAFLTALAEVCVPLAR</sequence>
<accession>A0A1G7BID1</accession>
<dbReference type="GO" id="GO:0008483">
    <property type="term" value="F:transaminase activity"/>
    <property type="evidence" value="ECO:0007669"/>
    <property type="project" value="UniProtKB-KW"/>
</dbReference>
<dbReference type="Pfam" id="PF00202">
    <property type="entry name" value="Aminotran_3"/>
    <property type="match status" value="1"/>
</dbReference>
<dbReference type="InterPro" id="IPR015421">
    <property type="entry name" value="PyrdxlP-dep_Trfase_major"/>
</dbReference>
<comment type="similarity">
    <text evidence="2 4">Belongs to the class-III pyridoxal-phosphate-dependent aminotransferase family.</text>
</comment>
<evidence type="ECO:0000313" key="5">
    <source>
        <dbReference type="EMBL" id="SDE26799.1"/>
    </source>
</evidence>
<dbReference type="Proteomes" id="UP000198994">
    <property type="component" value="Unassembled WGS sequence"/>
</dbReference>
<protein>
    <submittedName>
        <fullName evidence="5">4-aminobutyrate aminotransferase</fullName>
    </submittedName>
</protein>
<keyword evidence="3 4" id="KW-0663">Pyridoxal phosphate</keyword>
<dbReference type="Gene3D" id="3.90.1150.10">
    <property type="entry name" value="Aspartate Aminotransferase, domain 1"/>
    <property type="match status" value="1"/>
</dbReference>
<proteinExistence type="inferred from homology"/>
<dbReference type="EMBL" id="FNAV01000002">
    <property type="protein sequence ID" value="SDE26799.1"/>
    <property type="molecule type" value="Genomic_DNA"/>
</dbReference>
<dbReference type="AlphaFoldDB" id="A0A1G7BID1"/>
<dbReference type="PANTHER" id="PTHR45688">
    <property type="match status" value="1"/>
</dbReference>
<dbReference type="InterPro" id="IPR015424">
    <property type="entry name" value="PyrdxlP-dep_Trfase"/>
</dbReference>
<dbReference type="GO" id="GO:0030170">
    <property type="term" value="F:pyridoxal phosphate binding"/>
    <property type="evidence" value="ECO:0007669"/>
    <property type="project" value="InterPro"/>
</dbReference>
<keyword evidence="5" id="KW-0808">Transferase</keyword>
<keyword evidence="6" id="KW-1185">Reference proteome</keyword>
<gene>
    <name evidence="5" type="ORF">SAMN04488105_102197</name>
</gene>
<evidence type="ECO:0000313" key="6">
    <source>
        <dbReference type="Proteomes" id="UP000198994"/>
    </source>
</evidence>
<name>A0A1G7BID1_9RHOB</name>
<keyword evidence="5" id="KW-0032">Aminotransferase</keyword>
<comment type="cofactor">
    <cofactor evidence="1">
        <name>pyridoxal 5'-phosphate</name>
        <dbReference type="ChEBI" id="CHEBI:597326"/>
    </cofactor>
</comment>
<dbReference type="OrthoDB" id="9801834at2"/>